<dbReference type="PROSITE" id="PS51485">
    <property type="entry name" value="PHYTOCYANIN"/>
    <property type="match status" value="1"/>
</dbReference>
<dbReference type="InterPro" id="IPR003245">
    <property type="entry name" value="Phytocyanin_dom"/>
</dbReference>
<name>A0A2P6PHF8_ROSCH</name>
<organism evidence="9 10">
    <name type="scientific">Rosa chinensis</name>
    <name type="common">China rose</name>
    <dbReference type="NCBI Taxonomy" id="74649"/>
    <lineage>
        <taxon>Eukaryota</taxon>
        <taxon>Viridiplantae</taxon>
        <taxon>Streptophyta</taxon>
        <taxon>Embryophyta</taxon>
        <taxon>Tracheophyta</taxon>
        <taxon>Spermatophyta</taxon>
        <taxon>Magnoliopsida</taxon>
        <taxon>eudicotyledons</taxon>
        <taxon>Gunneridae</taxon>
        <taxon>Pentapetalae</taxon>
        <taxon>rosids</taxon>
        <taxon>fabids</taxon>
        <taxon>Rosales</taxon>
        <taxon>Rosaceae</taxon>
        <taxon>Rosoideae</taxon>
        <taxon>Rosoideae incertae sedis</taxon>
        <taxon>Rosa</taxon>
    </lineage>
</organism>
<feature type="chain" id="PRO_5015164092" evidence="7">
    <location>
        <begin position="25"/>
        <end position="189"/>
    </location>
</feature>
<dbReference type="CDD" id="cd04216">
    <property type="entry name" value="Phytocyanin"/>
    <property type="match status" value="1"/>
</dbReference>
<keyword evidence="3" id="KW-0249">Electron transport</keyword>
<dbReference type="AlphaFoldDB" id="A0A2P6PHF8"/>
<dbReference type="GO" id="GO:0046872">
    <property type="term" value="F:metal ion binding"/>
    <property type="evidence" value="ECO:0007669"/>
    <property type="project" value="UniProtKB-KW"/>
</dbReference>
<feature type="region of interest" description="Disordered" evidence="6">
    <location>
        <begin position="127"/>
        <end position="165"/>
    </location>
</feature>
<dbReference type="Pfam" id="PF02298">
    <property type="entry name" value="Cu_bind_like"/>
    <property type="match status" value="1"/>
</dbReference>
<gene>
    <name evidence="9" type="ORF">RchiOBHm_Chr7g0238371</name>
</gene>
<dbReference type="GO" id="GO:0005886">
    <property type="term" value="C:plasma membrane"/>
    <property type="evidence" value="ECO:0007669"/>
    <property type="project" value="TreeGrafter"/>
</dbReference>
<dbReference type="Proteomes" id="UP000238479">
    <property type="component" value="Chromosome 7"/>
</dbReference>
<keyword evidence="10" id="KW-1185">Reference proteome</keyword>
<evidence type="ECO:0000256" key="6">
    <source>
        <dbReference type="SAM" id="MobiDB-lite"/>
    </source>
</evidence>
<evidence type="ECO:0000313" key="10">
    <source>
        <dbReference type="Proteomes" id="UP000238479"/>
    </source>
</evidence>
<reference evidence="9 10" key="1">
    <citation type="journal article" date="2018" name="Nat. Genet.">
        <title>The Rosa genome provides new insights in the design of modern roses.</title>
        <authorList>
            <person name="Bendahmane M."/>
        </authorList>
    </citation>
    <scope>NUCLEOTIDE SEQUENCE [LARGE SCALE GENOMIC DNA]</scope>
    <source>
        <strain evidence="10">cv. Old Blush</strain>
    </source>
</reference>
<dbReference type="SUPFAM" id="SSF49503">
    <property type="entry name" value="Cupredoxins"/>
    <property type="match status" value="1"/>
</dbReference>
<dbReference type="PANTHER" id="PTHR33021:SF193">
    <property type="entry name" value="OS06G0218600 PROTEIN"/>
    <property type="match status" value="1"/>
</dbReference>
<dbReference type="Gramene" id="PRQ21362">
    <property type="protein sequence ID" value="PRQ21362"/>
    <property type="gene ID" value="RchiOBHm_Chr7g0238371"/>
</dbReference>
<dbReference type="OrthoDB" id="1165771at2759"/>
<accession>A0A2P6PHF8</accession>
<feature type="domain" description="Phytocyanin" evidence="8">
    <location>
        <begin position="25"/>
        <end position="123"/>
    </location>
</feature>
<evidence type="ECO:0000256" key="4">
    <source>
        <dbReference type="ARBA" id="ARBA00023008"/>
    </source>
</evidence>
<evidence type="ECO:0000256" key="2">
    <source>
        <dbReference type="ARBA" id="ARBA00022723"/>
    </source>
</evidence>
<comment type="caution">
    <text evidence="9">The sequence shown here is derived from an EMBL/GenBank/DDBJ whole genome shotgun (WGS) entry which is preliminary data.</text>
</comment>
<keyword evidence="2" id="KW-0479">Metal-binding</keyword>
<dbReference type="InterPro" id="IPR008972">
    <property type="entry name" value="Cupredoxin"/>
</dbReference>
<dbReference type="FunFam" id="2.60.40.420:FF:000003">
    <property type="entry name" value="Blue copper"/>
    <property type="match status" value="1"/>
</dbReference>
<evidence type="ECO:0000256" key="7">
    <source>
        <dbReference type="SAM" id="SignalP"/>
    </source>
</evidence>
<evidence type="ECO:0000256" key="5">
    <source>
        <dbReference type="ARBA" id="ARBA00023180"/>
    </source>
</evidence>
<dbReference type="Gene3D" id="2.60.40.420">
    <property type="entry name" value="Cupredoxins - blue copper proteins"/>
    <property type="match status" value="1"/>
</dbReference>
<keyword evidence="7" id="KW-0732">Signal</keyword>
<feature type="compositionally biased region" description="Low complexity" evidence="6">
    <location>
        <begin position="146"/>
        <end position="165"/>
    </location>
</feature>
<proteinExistence type="predicted"/>
<evidence type="ECO:0000256" key="1">
    <source>
        <dbReference type="ARBA" id="ARBA00022448"/>
    </source>
</evidence>
<feature type="signal peptide" evidence="7">
    <location>
        <begin position="1"/>
        <end position="24"/>
    </location>
</feature>
<protein>
    <submittedName>
        <fullName evidence="9">Putative cupredoxin</fullName>
    </submittedName>
</protein>
<dbReference type="GO" id="GO:0009055">
    <property type="term" value="F:electron transfer activity"/>
    <property type="evidence" value="ECO:0007669"/>
    <property type="project" value="InterPro"/>
</dbReference>
<dbReference type="STRING" id="74649.A0A2P6PHF8"/>
<evidence type="ECO:0000259" key="8">
    <source>
        <dbReference type="PROSITE" id="PS51485"/>
    </source>
</evidence>
<dbReference type="OMA" id="AAYFITW"/>
<dbReference type="PANTHER" id="PTHR33021">
    <property type="entry name" value="BLUE COPPER PROTEIN"/>
    <property type="match status" value="1"/>
</dbReference>
<keyword evidence="1" id="KW-0813">Transport</keyword>
<dbReference type="EMBL" id="PDCK01000045">
    <property type="protein sequence ID" value="PRQ21362.1"/>
    <property type="molecule type" value="Genomic_DNA"/>
</dbReference>
<keyword evidence="5" id="KW-0325">Glycoprotein</keyword>
<sequence>MAGIGARIVGLVLVFGMVMMPSLAKDYTVGDTSGWATGVDYTTWTSDKTFAVGDKLVFNYGSGHTVDEVSGSDYKSCTTGNSITSDSSGATTIPLKTAGTHYFICGVVGHCGMGMKLSVTVGSGSTAAAPAGKGASTPPSTDGSNTTVDTPAVTTPTATSTGLGTSLSSSPIMALMTTAGVVLSVLVLS</sequence>
<dbReference type="InterPro" id="IPR039391">
    <property type="entry name" value="Phytocyanin-like"/>
</dbReference>
<evidence type="ECO:0000313" key="9">
    <source>
        <dbReference type="EMBL" id="PRQ21362.1"/>
    </source>
</evidence>
<keyword evidence="4" id="KW-0186">Copper</keyword>
<evidence type="ECO:0000256" key="3">
    <source>
        <dbReference type="ARBA" id="ARBA00022982"/>
    </source>
</evidence>